<proteinExistence type="predicted"/>
<feature type="transmembrane region" description="Helical" evidence="1">
    <location>
        <begin position="52"/>
        <end position="75"/>
    </location>
</feature>
<accession>A0A7C4XBI4</accession>
<keyword evidence="1" id="KW-1133">Transmembrane helix</keyword>
<feature type="transmembrane region" description="Helical" evidence="1">
    <location>
        <begin position="12"/>
        <end position="32"/>
    </location>
</feature>
<organism evidence="2">
    <name type="scientific">candidate division WOR-3 bacterium</name>
    <dbReference type="NCBI Taxonomy" id="2052148"/>
    <lineage>
        <taxon>Bacteria</taxon>
        <taxon>Bacteria division WOR-3</taxon>
    </lineage>
</organism>
<evidence type="ECO:0008006" key="3">
    <source>
        <dbReference type="Google" id="ProtNLM"/>
    </source>
</evidence>
<keyword evidence="1" id="KW-0472">Membrane</keyword>
<dbReference type="EMBL" id="DTGZ01000135">
    <property type="protein sequence ID" value="HGV98094.1"/>
    <property type="molecule type" value="Genomic_DNA"/>
</dbReference>
<protein>
    <recommendedName>
        <fullName evidence="3">Rod shape-determining protein MreD</fullName>
    </recommendedName>
</protein>
<dbReference type="AlphaFoldDB" id="A0A7C4XBI4"/>
<name>A0A7C4XBI4_UNCW3</name>
<sequence>MRFILYFALTYLFLPFNGVIDLLSILLFFVILNEDDKFSITFSFFIGLLLDLYYPVTLGLNIFILLVLSQALVFIRKYFVHEPLTIIIVFVLFYSLRILLLYIFSGKFIGLAPMFFTIIACLPVTFLLQRLCFKVWMRI</sequence>
<comment type="caution">
    <text evidence="2">The sequence shown here is derived from an EMBL/GenBank/DDBJ whole genome shotgun (WGS) entry which is preliminary data.</text>
</comment>
<evidence type="ECO:0000313" key="2">
    <source>
        <dbReference type="EMBL" id="HGV98094.1"/>
    </source>
</evidence>
<gene>
    <name evidence="2" type="ORF">ENV60_07345</name>
</gene>
<reference evidence="2" key="1">
    <citation type="journal article" date="2020" name="mSystems">
        <title>Genome- and Community-Level Interaction Insights into Carbon Utilization and Element Cycling Functions of Hydrothermarchaeota in Hydrothermal Sediment.</title>
        <authorList>
            <person name="Zhou Z."/>
            <person name="Liu Y."/>
            <person name="Xu W."/>
            <person name="Pan J."/>
            <person name="Luo Z.H."/>
            <person name="Li M."/>
        </authorList>
    </citation>
    <scope>NUCLEOTIDE SEQUENCE [LARGE SCALE GENOMIC DNA]</scope>
    <source>
        <strain evidence="2">SpSt-774</strain>
    </source>
</reference>
<keyword evidence="1" id="KW-0812">Transmembrane</keyword>
<feature type="transmembrane region" description="Helical" evidence="1">
    <location>
        <begin position="84"/>
        <end position="104"/>
    </location>
</feature>
<feature type="transmembrane region" description="Helical" evidence="1">
    <location>
        <begin position="110"/>
        <end position="128"/>
    </location>
</feature>
<evidence type="ECO:0000256" key="1">
    <source>
        <dbReference type="SAM" id="Phobius"/>
    </source>
</evidence>